<accession>A0A813UET8</accession>
<reference evidence="2" key="1">
    <citation type="submission" date="2021-02" db="EMBL/GenBank/DDBJ databases">
        <authorList>
            <person name="Nowell W R."/>
        </authorList>
    </citation>
    <scope>NUCLEOTIDE SEQUENCE</scope>
</reference>
<comment type="caution">
    <text evidence="2">The sequence shown here is derived from an EMBL/GenBank/DDBJ whole genome shotgun (WGS) entry which is preliminary data.</text>
</comment>
<protein>
    <submittedName>
        <fullName evidence="2">Uncharacterized protein</fullName>
    </submittedName>
</protein>
<gene>
    <name evidence="1" type="ORF">JYZ213_LOCUS6037</name>
    <name evidence="3" type="ORF">OKA104_LOCUS18502</name>
    <name evidence="4" type="ORF">OXD698_LOCUS30947</name>
    <name evidence="2" type="ORF">VCS650_LOCUS5307</name>
</gene>
<dbReference type="OrthoDB" id="9994118at2759"/>
<sequence length="121" mass="13725">MSEQDDIMSPSATVYIYSGRPNPRWQLSIDEWSQLNQLIVKLPKITENEIGPYQFPGQLGYSGFAAHFAIVSSYPDIYYVAQKQQAVLSNPGGHIIYNDQEKTIENWFKDSANHHGIPLPI</sequence>
<dbReference type="EMBL" id="CAJOAY010001150">
    <property type="protein sequence ID" value="CAF3801378.1"/>
    <property type="molecule type" value="Genomic_DNA"/>
</dbReference>
<dbReference type="EMBL" id="CAJNON010000031">
    <property type="protein sequence ID" value="CAF0825451.1"/>
    <property type="molecule type" value="Genomic_DNA"/>
</dbReference>
<organism evidence="2 5">
    <name type="scientific">Adineta steineri</name>
    <dbReference type="NCBI Taxonomy" id="433720"/>
    <lineage>
        <taxon>Eukaryota</taxon>
        <taxon>Metazoa</taxon>
        <taxon>Spiralia</taxon>
        <taxon>Gnathifera</taxon>
        <taxon>Rotifera</taxon>
        <taxon>Eurotatoria</taxon>
        <taxon>Bdelloidea</taxon>
        <taxon>Adinetida</taxon>
        <taxon>Adinetidae</taxon>
        <taxon>Adineta</taxon>
    </lineage>
</organism>
<dbReference type="AlphaFoldDB" id="A0A813UET8"/>
<dbReference type="EMBL" id="CAJOAZ010003732">
    <property type="protein sequence ID" value="CAF4025121.1"/>
    <property type="molecule type" value="Genomic_DNA"/>
</dbReference>
<evidence type="ECO:0000313" key="5">
    <source>
        <dbReference type="Proteomes" id="UP000663891"/>
    </source>
</evidence>
<dbReference type="Proteomes" id="UP000663845">
    <property type="component" value="Unassembled WGS sequence"/>
</dbReference>
<name>A0A813UET8_9BILA</name>
<proteinExistence type="predicted"/>
<evidence type="ECO:0000313" key="3">
    <source>
        <dbReference type="EMBL" id="CAF3801378.1"/>
    </source>
</evidence>
<evidence type="ECO:0000313" key="2">
    <source>
        <dbReference type="EMBL" id="CAF0825451.1"/>
    </source>
</evidence>
<dbReference type="EMBL" id="CAJNOG010000037">
    <property type="protein sequence ID" value="CAF0815904.1"/>
    <property type="molecule type" value="Genomic_DNA"/>
</dbReference>
<dbReference type="Proteomes" id="UP000663844">
    <property type="component" value="Unassembled WGS sequence"/>
</dbReference>
<evidence type="ECO:0000313" key="4">
    <source>
        <dbReference type="EMBL" id="CAF4025121.1"/>
    </source>
</evidence>
<dbReference type="Proteomes" id="UP000663891">
    <property type="component" value="Unassembled WGS sequence"/>
</dbReference>
<evidence type="ECO:0000313" key="1">
    <source>
        <dbReference type="EMBL" id="CAF0815904.1"/>
    </source>
</evidence>
<dbReference type="Proteomes" id="UP000663881">
    <property type="component" value="Unassembled WGS sequence"/>
</dbReference>